<evidence type="ECO:0000313" key="2">
    <source>
        <dbReference type="Proteomes" id="UP000004491"/>
    </source>
</evidence>
<accession>G2DGL7</accession>
<protein>
    <submittedName>
        <fullName evidence="1">Uncharacterized protein</fullName>
    </submittedName>
</protein>
<gene>
    <name evidence="1" type="ORF">Rifp1Sym_dr00060</name>
</gene>
<comment type="caution">
    <text evidence="1">The sequence shown here is derived from an EMBL/GenBank/DDBJ whole genome shotgun (WGS) entry which is preliminary data.</text>
</comment>
<dbReference type="EMBL" id="AFOC01000097">
    <property type="protein sequence ID" value="EGV50235.1"/>
    <property type="molecule type" value="Genomic_DNA"/>
</dbReference>
<reference evidence="1" key="1">
    <citation type="journal article" date="2011" name="ISME J.">
        <title>The endosymbionts of the deep-sea tubeworms Riftia pachyptila and Tevnia jerichonana share an identical physiology as revealed by proteogenomic analyses.</title>
        <authorList>
            <person name="Gardebrecht A."/>
            <person name="Markert S."/>
            <person name="Felbeck H."/>
            <person name="Thuermer A."/>
            <person name="Albrecht D."/>
            <person name="Wollherr A."/>
            <person name="Kabisch J."/>
            <person name="Lehmann R."/>
            <person name="Daniel R."/>
            <person name="Liesegang H."/>
            <person name="Hecker M."/>
            <person name="Sievert S.M."/>
            <person name="Schweder T."/>
        </authorList>
    </citation>
    <scope>NUCLEOTIDE SEQUENCE [LARGE SCALE GENOMIC DNA]</scope>
</reference>
<proteinExistence type="predicted"/>
<sequence>MLLGDQLCVASMSFANHLQGWIPKKVRPRSGFMQLFLSSRAEVASRDEIRPEAL</sequence>
<dbReference type="Proteomes" id="UP000004491">
    <property type="component" value="Unassembled WGS sequence"/>
</dbReference>
<evidence type="ECO:0000313" key="1">
    <source>
        <dbReference type="EMBL" id="EGV50235.1"/>
    </source>
</evidence>
<name>G2DGL7_9GAMM</name>
<organism evidence="1 2">
    <name type="scientific">endosymbiont of Riftia pachyptila</name>
    <name type="common">vent Ph05</name>
    <dbReference type="NCBI Taxonomy" id="1048808"/>
    <lineage>
        <taxon>Bacteria</taxon>
        <taxon>Pseudomonadati</taxon>
        <taxon>Pseudomonadota</taxon>
        <taxon>Gammaproteobacteria</taxon>
        <taxon>sulfur-oxidizing symbionts</taxon>
    </lineage>
</organism>
<keyword evidence="2" id="KW-1185">Reference proteome</keyword>
<dbReference type="AlphaFoldDB" id="G2DGL7"/>